<dbReference type="InterPro" id="IPR053176">
    <property type="entry name" value="T6SS_TssE1-like"/>
</dbReference>
<keyword evidence="3" id="KW-1185">Reference proteome</keyword>
<dbReference type="SUPFAM" id="SSF160719">
    <property type="entry name" value="gpW/gp25-like"/>
    <property type="match status" value="1"/>
</dbReference>
<protein>
    <submittedName>
        <fullName evidence="2">Type VI secretion system baseplate subunit TssE</fullName>
    </submittedName>
</protein>
<dbReference type="Pfam" id="PF04965">
    <property type="entry name" value="GPW_gp25"/>
    <property type="match status" value="1"/>
</dbReference>
<proteinExistence type="predicted"/>
<comment type="caution">
    <text evidence="2">The sequence shown here is derived from an EMBL/GenBank/DDBJ whole genome shotgun (WGS) entry which is preliminary data.</text>
</comment>
<dbReference type="Gene3D" id="3.10.450.40">
    <property type="match status" value="1"/>
</dbReference>
<dbReference type="PANTHER" id="PTHR38595:SF1">
    <property type="entry name" value="TYPE VI SECRETION SYSTEM COMPONENT TSSE1"/>
    <property type="match status" value="1"/>
</dbReference>
<name>A0ABX2ILI4_9RHOB</name>
<evidence type="ECO:0000259" key="1">
    <source>
        <dbReference type="Pfam" id="PF04965"/>
    </source>
</evidence>
<evidence type="ECO:0000313" key="2">
    <source>
        <dbReference type="EMBL" id="NSX53733.1"/>
    </source>
</evidence>
<accession>A0ABX2ILI4</accession>
<dbReference type="NCBIfam" id="TIGR03357">
    <property type="entry name" value="VI_zyme"/>
    <property type="match status" value="1"/>
</dbReference>
<feature type="domain" description="IraD/Gp25-like" evidence="1">
    <location>
        <begin position="44"/>
        <end position="142"/>
    </location>
</feature>
<dbReference type="InterPro" id="IPR007048">
    <property type="entry name" value="IraD/Gp25-like"/>
</dbReference>
<gene>
    <name evidence="2" type="primary">tssE</name>
    <name evidence="2" type="ORF">HRQ87_02865</name>
</gene>
<dbReference type="EMBL" id="JABUFE010000001">
    <property type="protein sequence ID" value="NSX53733.1"/>
    <property type="molecule type" value="Genomic_DNA"/>
</dbReference>
<dbReference type="InterPro" id="IPR017737">
    <property type="entry name" value="TssE1-like"/>
</dbReference>
<dbReference type="Proteomes" id="UP000777935">
    <property type="component" value="Unassembled WGS sequence"/>
</dbReference>
<evidence type="ECO:0000313" key="3">
    <source>
        <dbReference type="Proteomes" id="UP000777935"/>
    </source>
</evidence>
<sequence>MADKMDRFRATNERMATSLLDRLIDTDPDLVKEPLMTMNEQIAQIRSALRRDLETILNTRCCPDSPPKGLPELRDSLVRFGVEDMFSMRLVTNRQRDAMAQELQNRIRLFEPRLEDLSVTVLPNKDASDRILHIRISATYKIQKGLPPIVFDTRLDPVMQRFSVLEGSRG</sequence>
<organism evidence="2 3">
    <name type="scientific">Parasulfitobacter algicola</name>
    <dbReference type="NCBI Taxonomy" id="2614809"/>
    <lineage>
        <taxon>Bacteria</taxon>
        <taxon>Pseudomonadati</taxon>
        <taxon>Pseudomonadota</taxon>
        <taxon>Alphaproteobacteria</taxon>
        <taxon>Rhodobacterales</taxon>
        <taxon>Roseobacteraceae</taxon>
        <taxon>Parasulfitobacter</taxon>
    </lineage>
</organism>
<dbReference type="RefSeq" id="WP_174134996.1">
    <property type="nucleotide sequence ID" value="NZ_JABUFE010000001.1"/>
</dbReference>
<reference evidence="2 3" key="1">
    <citation type="submission" date="2020-06" db="EMBL/GenBank/DDBJ databases">
        <title>Sulfitobacter algicola sp. nov., isolated from green algae.</title>
        <authorList>
            <person name="Wang C."/>
        </authorList>
    </citation>
    <scope>NUCLEOTIDE SEQUENCE [LARGE SCALE GENOMIC DNA]</scope>
    <source>
        <strain evidence="2 3">1151</strain>
    </source>
</reference>
<dbReference type="PANTHER" id="PTHR38595">
    <property type="entry name" value="CYTOPLASMIC PROTEIN-RELATED"/>
    <property type="match status" value="1"/>
</dbReference>